<accession>A0AAN4UAR4</accession>
<dbReference type="EMBL" id="BKBQ01000004">
    <property type="protein sequence ID" value="GEQ53563.1"/>
    <property type="molecule type" value="Genomic_DNA"/>
</dbReference>
<reference evidence="3" key="1">
    <citation type="submission" date="2019-08" db="EMBL/GenBank/DDBJ databases">
        <authorList>
            <person name="Ishikawa M."/>
            <person name="Suzuki T."/>
            <person name="Matsutani M."/>
        </authorList>
    </citation>
    <scope>NUCLEOTIDE SEQUENCE</scope>
    <source>
        <strain evidence="3">7C1</strain>
        <strain evidence="2">8C4</strain>
    </source>
</reference>
<evidence type="ECO:0000313" key="2">
    <source>
        <dbReference type="EMBL" id="GEQ48493.1"/>
    </source>
</evidence>
<feature type="transmembrane region" description="Helical" evidence="1">
    <location>
        <begin position="90"/>
        <end position="108"/>
    </location>
</feature>
<feature type="transmembrane region" description="Helical" evidence="1">
    <location>
        <begin position="212"/>
        <end position="232"/>
    </location>
</feature>
<dbReference type="Proteomes" id="UP000886607">
    <property type="component" value="Unassembled WGS sequence"/>
</dbReference>
<keyword evidence="5" id="KW-1185">Reference proteome</keyword>
<feature type="transmembrane region" description="Helical" evidence="1">
    <location>
        <begin position="167"/>
        <end position="184"/>
    </location>
</feature>
<dbReference type="EMBL" id="BKBO01000004">
    <property type="protein sequence ID" value="GEQ48493.1"/>
    <property type="molecule type" value="Genomic_DNA"/>
</dbReference>
<dbReference type="AlphaFoldDB" id="A0AAN4UAR4"/>
<comment type="caution">
    <text evidence="3">The sequence shown here is derived from an EMBL/GenBank/DDBJ whole genome shotgun (WGS) entry which is preliminary data.</text>
</comment>
<feature type="transmembrane region" description="Helical" evidence="1">
    <location>
        <begin position="30"/>
        <end position="50"/>
    </location>
</feature>
<feature type="transmembrane region" description="Helical" evidence="1">
    <location>
        <begin position="314"/>
        <end position="334"/>
    </location>
</feature>
<reference evidence="3" key="2">
    <citation type="journal article" date="2020" name="Int. Dairy J.">
        <title>Lactic acid bacterial diversity in Brie cheese focusing on salt concentration and pH of isolation medium and characterisation of halophilic and alkaliphilic lactic acid bacterial isolates.</title>
        <authorList>
            <person name="Unno R."/>
            <person name="Matsutani M."/>
            <person name="Suzuki T."/>
            <person name="Kodama K."/>
            <person name="Matsushita H."/>
            <person name="Yamasato K."/>
            <person name="Koizumi Y."/>
            <person name="Ishikawa M."/>
        </authorList>
    </citation>
    <scope>NUCLEOTIDE SEQUENCE</scope>
    <source>
        <strain evidence="3">7C1</strain>
        <strain evidence="2">8C4</strain>
    </source>
</reference>
<dbReference type="KEGG" id="tkr:C7K43_04330"/>
<evidence type="ECO:0008006" key="6">
    <source>
        <dbReference type="Google" id="ProtNLM"/>
    </source>
</evidence>
<evidence type="ECO:0000313" key="5">
    <source>
        <dbReference type="Proteomes" id="UP000886607"/>
    </source>
</evidence>
<dbReference type="Proteomes" id="UP000886597">
    <property type="component" value="Unassembled WGS sequence"/>
</dbReference>
<protein>
    <recommendedName>
        <fullName evidence="6">Glucosyltransferase</fullName>
    </recommendedName>
</protein>
<evidence type="ECO:0000313" key="4">
    <source>
        <dbReference type="Proteomes" id="UP000886597"/>
    </source>
</evidence>
<feature type="transmembrane region" description="Helical" evidence="1">
    <location>
        <begin position="139"/>
        <end position="160"/>
    </location>
</feature>
<name>A0AAN4UAR4_9ENTE</name>
<sequence>MENKAVVGANSRLVRGEEKREKSVITKKRNFLFLLSVFIFYLVVAALLILSGDDWAWGGDIGQARLANKFDEYNGRYFGNIIEMIITRSMIARLLIYSAVNTGIVFFMRKIMKCQIPYIYCFLVILLLPVSFYSQTYGWLAGFANYNTSTFLLLWIVWLVKKNGNSILSLSSIFILSCLCQFFIENMTIASVLIATIGLVSAIFFKDHIFPYFSWLLGSIMGAFIMFSNSAYHIENNMRGFSNVDMHSFFTTLLTEWSELYVKQNALLLFLFTIVMYLLTENKGLGKLVLYFLPSSYFILRYLLNISWQQQPLFILIFELLLIVIFLVTLIVVVSKSSIAFVSKRYFFNYLTISLMLLAPFLVVTPFGPRNILTSYVFLTLALFELVIHTKLDLASHLTKKLALTLGLCLALFCIALHGVNKYEENQRIAQLKQAIRSDQKEIEIKRLPYEFIGHDLTPPNGSVQGDRQKVYHGVPLDTIFNITGYHDSSLDKMLEKQQ</sequence>
<feature type="transmembrane region" description="Helical" evidence="1">
    <location>
        <begin position="260"/>
        <end position="279"/>
    </location>
</feature>
<gene>
    <name evidence="2" type="ORF">TK11N_03450</name>
    <name evidence="3" type="ORF">TK2N_04070</name>
</gene>
<feature type="transmembrane region" description="Helical" evidence="1">
    <location>
        <begin position="402"/>
        <end position="420"/>
    </location>
</feature>
<feature type="transmembrane region" description="Helical" evidence="1">
    <location>
        <begin position="288"/>
        <end position="308"/>
    </location>
</feature>
<keyword evidence="1" id="KW-0812">Transmembrane</keyword>
<organism evidence="3 4">
    <name type="scientific">Tetragenococcus koreensis</name>
    <dbReference type="NCBI Taxonomy" id="290335"/>
    <lineage>
        <taxon>Bacteria</taxon>
        <taxon>Bacillati</taxon>
        <taxon>Bacillota</taxon>
        <taxon>Bacilli</taxon>
        <taxon>Lactobacillales</taxon>
        <taxon>Enterococcaceae</taxon>
        <taxon>Tetragenococcus</taxon>
    </lineage>
</organism>
<dbReference type="RefSeq" id="WP_124005739.1">
    <property type="nucleotide sequence ID" value="NZ_BJYN01000003.1"/>
</dbReference>
<proteinExistence type="predicted"/>
<evidence type="ECO:0000313" key="3">
    <source>
        <dbReference type="EMBL" id="GEQ53563.1"/>
    </source>
</evidence>
<evidence type="ECO:0000256" key="1">
    <source>
        <dbReference type="SAM" id="Phobius"/>
    </source>
</evidence>
<dbReference type="GeneID" id="69985165"/>
<feature type="transmembrane region" description="Helical" evidence="1">
    <location>
        <begin position="346"/>
        <end position="367"/>
    </location>
</feature>
<feature type="transmembrane region" description="Helical" evidence="1">
    <location>
        <begin position="190"/>
        <end position="205"/>
    </location>
</feature>
<keyword evidence="1" id="KW-0472">Membrane</keyword>
<keyword evidence="1" id="KW-1133">Transmembrane helix</keyword>
<feature type="transmembrane region" description="Helical" evidence="1">
    <location>
        <begin position="115"/>
        <end position="133"/>
    </location>
</feature>